<protein>
    <recommendedName>
        <fullName evidence="2">BTB domain-containing protein</fullName>
    </recommendedName>
</protein>
<proteinExistence type="predicted"/>
<evidence type="ECO:0000259" key="2">
    <source>
        <dbReference type="PROSITE" id="PS50097"/>
    </source>
</evidence>
<dbReference type="CDD" id="cd18186">
    <property type="entry name" value="BTB_POZ_ZBTB_KLHL-like"/>
    <property type="match status" value="1"/>
</dbReference>
<dbReference type="PANTHER" id="PTHR47843:SF2">
    <property type="entry name" value="BTB DOMAIN-CONTAINING PROTEIN"/>
    <property type="match status" value="1"/>
</dbReference>
<feature type="region of interest" description="Disordered" evidence="1">
    <location>
        <begin position="251"/>
        <end position="271"/>
    </location>
</feature>
<accession>A0AA39U4B0</accession>
<organism evidence="3 4">
    <name type="scientific">Cladonia borealis</name>
    <dbReference type="NCBI Taxonomy" id="184061"/>
    <lineage>
        <taxon>Eukaryota</taxon>
        <taxon>Fungi</taxon>
        <taxon>Dikarya</taxon>
        <taxon>Ascomycota</taxon>
        <taxon>Pezizomycotina</taxon>
        <taxon>Lecanoromycetes</taxon>
        <taxon>OSLEUM clade</taxon>
        <taxon>Lecanoromycetidae</taxon>
        <taxon>Lecanorales</taxon>
        <taxon>Lecanorineae</taxon>
        <taxon>Cladoniaceae</taxon>
        <taxon>Cladonia</taxon>
    </lineage>
</organism>
<sequence length="271" mass="31114">MDTPPYTPPAIEYPSVDSLLIHYCDFAYEHKGPFRMSTLDIGETTAKTFAELLSGSLMDIYVGKSKRHWLLHRNILCYHSTWFQKQAEEGNKQNFGKVELFEDEPRAFELLVKWLYQGKIDDVSDMPMEKKWDYAYACQQLYVLCEKLNLPSLKNQAIDQFRKGCYQAGLVPGPEEMKPIYERTPPSSPFRKLVSRIAARQLMDPESQSDASKYRECFQSSADFAIDVVNAIKEGAGGKLFHDPTEEDGCHYHEHHPGQRCNSKKLKSKDG</sequence>
<dbReference type="InterPro" id="IPR011333">
    <property type="entry name" value="SKP1/BTB/POZ_sf"/>
</dbReference>
<reference evidence="3" key="1">
    <citation type="submission" date="2023-03" db="EMBL/GenBank/DDBJ databases">
        <title>Complete genome of Cladonia borealis.</title>
        <authorList>
            <person name="Park H."/>
        </authorList>
    </citation>
    <scope>NUCLEOTIDE SEQUENCE</scope>
    <source>
        <strain evidence="3">ANT050790</strain>
    </source>
</reference>
<dbReference type="AlphaFoldDB" id="A0AA39U4B0"/>
<dbReference type="Gene3D" id="3.30.710.10">
    <property type="entry name" value="Potassium Channel Kv1.1, Chain A"/>
    <property type="match status" value="1"/>
</dbReference>
<evidence type="ECO:0000313" key="4">
    <source>
        <dbReference type="Proteomes" id="UP001166286"/>
    </source>
</evidence>
<dbReference type="PANTHER" id="PTHR47843">
    <property type="entry name" value="BTB DOMAIN-CONTAINING PROTEIN-RELATED"/>
    <property type="match status" value="1"/>
</dbReference>
<dbReference type="Proteomes" id="UP001166286">
    <property type="component" value="Unassembled WGS sequence"/>
</dbReference>
<keyword evidence="4" id="KW-1185">Reference proteome</keyword>
<dbReference type="PROSITE" id="PS50097">
    <property type="entry name" value="BTB"/>
    <property type="match status" value="1"/>
</dbReference>
<dbReference type="EMBL" id="JAFEKC020000023">
    <property type="protein sequence ID" value="KAK0507506.1"/>
    <property type="molecule type" value="Genomic_DNA"/>
</dbReference>
<dbReference type="Pfam" id="PF00651">
    <property type="entry name" value="BTB"/>
    <property type="match status" value="1"/>
</dbReference>
<gene>
    <name evidence="3" type="ORF">JMJ35_010029</name>
</gene>
<comment type="caution">
    <text evidence="3">The sequence shown here is derived from an EMBL/GenBank/DDBJ whole genome shotgun (WGS) entry which is preliminary data.</text>
</comment>
<evidence type="ECO:0000256" key="1">
    <source>
        <dbReference type="SAM" id="MobiDB-lite"/>
    </source>
</evidence>
<feature type="domain" description="BTB" evidence="2">
    <location>
        <begin position="58"/>
        <end position="124"/>
    </location>
</feature>
<dbReference type="SUPFAM" id="SSF54695">
    <property type="entry name" value="POZ domain"/>
    <property type="match status" value="1"/>
</dbReference>
<feature type="compositionally biased region" description="Basic residues" evidence="1">
    <location>
        <begin position="262"/>
        <end position="271"/>
    </location>
</feature>
<name>A0AA39U4B0_9LECA</name>
<evidence type="ECO:0000313" key="3">
    <source>
        <dbReference type="EMBL" id="KAK0507506.1"/>
    </source>
</evidence>
<dbReference type="InterPro" id="IPR000210">
    <property type="entry name" value="BTB/POZ_dom"/>
</dbReference>